<proteinExistence type="predicted"/>
<dbReference type="Gene3D" id="3.40.30.10">
    <property type="entry name" value="Glutaredoxin"/>
    <property type="match status" value="2"/>
</dbReference>
<reference evidence="2 3" key="1">
    <citation type="submission" date="2016-12" db="EMBL/GenBank/DDBJ databases">
        <title>Thioflexothrix psekupsii D3 genome sequencing and assembly.</title>
        <authorList>
            <person name="Fomenkov A."/>
            <person name="Vincze T."/>
            <person name="Grabovich M."/>
            <person name="Anton B.P."/>
            <person name="Dubinina G."/>
            <person name="Orlova M."/>
            <person name="Belousova E."/>
            <person name="Roberts R.J."/>
        </authorList>
    </citation>
    <scope>NUCLEOTIDE SEQUENCE [LARGE SCALE GENOMIC DNA]</scope>
    <source>
        <strain evidence="2">D3</strain>
    </source>
</reference>
<dbReference type="SUPFAM" id="SSF52833">
    <property type="entry name" value="Thioredoxin-like"/>
    <property type="match status" value="2"/>
</dbReference>
<accession>A0A251X9A4</accession>
<comment type="caution">
    <text evidence="2">The sequence shown here is derived from an EMBL/GenBank/DDBJ whole genome shotgun (WGS) entry which is preliminary data.</text>
</comment>
<dbReference type="AlphaFoldDB" id="A0A251X9A4"/>
<dbReference type="RefSeq" id="WP_086488363.1">
    <property type="nucleotide sequence ID" value="NZ_MSLT01000012.1"/>
</dbReference>
<gene>
    <name evidence="2" type="ORF">TPSD3_09885</name>
</gene>
<name>A0A251X9A4_9GAMM</name>
<keyword evidence="3" id="KW-1185">Reference proteome</keyword>
<organism evidence="2 3">
    <name type="scientific">Thioflexithrix psekupsensis</name>
    <dbReference type="NCBI Taxonomy" id="1570016"/>
    <lineage>
        <taxon>Bacteria</taxon>
        <taxon>Pseudomonadati</taxon>
        <taxon>Pseudomonadota</taxon>
        <taxon>Gammaproteobacteria</taxon>
        <taxon>Thiotrichales</taxon>
        <taxon>Thioflexithrix</taxon>
    </lineage>
</organism>
<feature type="domain" description="Thioredoxin-like fold" evidence="1">
    <location>
        <begin position="199"/>
        <end position="296"/>
    </location>
</feature>
<dbReference type="InterPro" id="IPR036249">
    <property type="entry name" value="Thioredoxin-like_sf"/>
</dbReference>
<dbReference type="OrthoDB" id="7066560at2"/>
<evidence type="ECO:0000313" key="3">
    <source>
        <dbReference type="Proteomes" id="UP000194798"/>
    </source>
</evidence>
<dbReference type="EMBL" id="MSLT01000012">
    <property type="protein sequence ID" value="OUD14586.1"/>
    <property type="molecule type" value="Genomic_DNA"/>
</dbReference>
<evidence type="ECO:0000259" key="1">
    <source>
        <dbReference type="Pfam" id="PF13098"/>
    </source>
</evidence>
<feature type="domain" description="Thioredoxin-like fold" evidence="1">
    <location>
        <begin position="46"/>
        <end position="147"/>
    </location>
</feature>
<protein>
    <recommendedName>
        <fullName evidence="1">Thioredoxin-like fold domain-containing protein</fullName>
    </recommendedName>
</protein>
<dbReference type="InterPro" id="IPR012336">
    <property type="entry name" value="Thioredoxin-like_fold"/>
</dbReference>
<evidence type="ECO:0000313" key="2">
    <source>
        <dbReference type="EMBL" id="OUD14586.1"/>
    </source>
</evidence>
<dbReference type="Proteomes" id="UP000194798">
    <property type="component" value="Unassembled WGS sequence"/>
</dbReference>
<sequence>MNTENEPQSVIIDDTPKRRHLSTPAWFSSSFLDLAEDVKLAKQQGKIGLILYFGQDNCVYCEYLLEVNWKEHENLAHYTAHYFSVVAIDIWGSLTVTDFAGKTLSEHDFSNREKTLFTPTLLFYDLTGKEVFRLRGYYPPYQFRAALDYVVGAHYHRLSFRDYLEQANPPLVFDLNELNPHAIFAKPPYLLDRRHQASEHFLVVFFEEGSCHACDVLHTHPLQDAAVLARLQQMEVIQLDHRADTPLITPQGDMMTAQQWAAQLKIFFAPTLVFFDKKGKEIIRIDAVIGSYRLARVLDYILTGAYQHTPQFQRWHAQHYSNG</sequence>
<dbReference type="Pfam" id="PF13098">
    <property type="entry name" value="Thioredoxin_2"/>
    <property type="match status" value="2"/>
</dbReference>